<dbReference type="RefSeq" id="WP_022515833.1">
    <property type="nucleotide sequence ID" value="NZ_JACOQH010000001.1"/>
</dbReference>
<dbReference type="EMBL" id="JACOQH010000001">
    <property type="protein sequence ID" value="MBC5752853.1"/>
    <property type="molecule type" value="Genomic_DNA"/>
</dbReference>
<name>A0ABR7I7D1_9FIRM</name>
<proteinExistence type="predicted"/>
<sequence length="143" mass="16505">MKEHTIALLTECEAGLKMATGSMEQTLPKLSDPGFKTMFQDYYTKHAKLQEECKRQLKEQQKEEDQYEKNPPLIAKLMSDLKIAKCEDMGDVADFYTDGCNMGMKTIAKCLNKYMQASEESISLARKVIKMEQHFMEDLRAYL</sequence>
<comment type="caution">
    <text evidence="1">The sequence shown here is derived from an EMBL/GenBank/DDBJ whole genome shotgun (WGS) entry which is preliminary data.</text>
</comment>
<evidence type="ECO:0000313" key="2">
    <source>
        <dbReference type="Proteomes" id="UP000621540"/>
    </source>
</evidence>
<protein>
    <recommendedName>
        <fullName evidence="3">DUF2383 domain-containing protein</fullName>
    </recommendedName>
</protein>
<organism evidence="1 2">
    <name type="scientific">Roseburia yibonii</name>
    <dbReference type="NCBI Taxonomy" id="2763063"/>
    <lineage>
        <taxon>Bacteria</taxon>
        <taxon>Bacillati</taxon>
        <taxon>Bacillota</taxon>
        <taxon>Clostridia</taxon>
        <taxon>Lachnospirales</taxon>
        <taxon>Lachnospiraceae</taxon>
        <taxon>Roseburia</taxon>
    </lineage>
</organism>
<dbReference type="Proteomes" id="UP000621540">
    <property type="component" value="Unassembled WGS sequence"/>
</dbReference>
<evidence type="ECO:0000313" key="1">
    <source>
        <dbReference type="EMBL" id="MBC5752853.1"/>
    </source>
</evidence>
<accession>A0ABR7I7D1</accession>
<evidence type="ECO:0008006" key="3">
    <source>
        <dbReference type="Google" id="ProtNLM"/>
    </source>
</evidence>
<keyword evidence="2" id="KW-1185">Reference proteome</keyword>
<reference evidence="1 2" key="1">
    <citation type="submission" date="2020-08" db="EMBL/GenBank/DDBJ databases">
        <title>Genome public.</title>
        <authorList>
            <person name="Liu C."/>
            <person name="Sun Q."/>
        </authorList>
    </citation>
    <scope>NUCLEOTIDE SEQUENCE [LARGE SCALE GENOMIC DNA]</scope>
    <source>
        <strain evidence="1 2">BX0805</strain>
    </source>
</reference>
<gene>
    <name evidence="1" type="ORF">H8Z76_02235</name>
</gene>